<dbReference type="Gene3D" id="3.30.200.20">
    <property type="entry name" value="Phosphorylase Kinase, domain 1"/>
    <property type="match status" value="1"/>
</dbReference>
<dbReference type="GO" id="GO:0016740">
    <property type="term" value="F:transferase activity"/>
    <property type="evidence" value="ECO:0007669"/>
    <property type="project" value="UniProtKB-KW"/>
</dbReference>
<feature type="domain" description="Aminoglycoside phosphotransferase" evidence="1">
    <location>
        <begin position="38"/>
        <end position="263"/>
    </location>
</feature>
<accession>A0A5C8PAG5</accession>
<dbReference type="PANTHER" id="PTHR47829:SF3">
    <property type="entry name" value="AMINOGLYCOSIDE PHOSPHOTRANSFERASE DOMAIN-CONTAINING PROTEIN"/>
    <property type="match status" value="1"/>
</dbReference>
<dbReference type="RefSeq" id="WP_147851350.1">
    <property type="nucleotide sequence ID" value="NZ_VDUZ01000055.1"/>
</dbReference>
<proteinExistence type="predicted"/>
<dbReference type="InterPro" id="IPR002575">
    <property type="entry name" value="Aminoglycoside_PTrfase"/>
</dbReference>
<organism evidence="2 3">
    <name type="scientific">Vineibacter terrae</name>
    <dbReference type="NCBI Taxonomy" id="2586908"/>
    <lineage>
        <taxon>Bacteria</taxon>
        <taxon>Pseudomonadati</taxon>
        <taxon>Pseudomonadota</taxon>
        <taxon>Alphaproteobacteria</taxon>
        <taxon>Hyphomicrobiales</taxon>
        <taxon>Vineibacter</taxon>
    </lineage>
</organism>
<dbReference type="SUPFAM" id="SSF56112">
    <property type="entry name" value="Protein kinase-like (PK-like)"/>
    <property type="match status" value="1"/>
</dbReference>
<protein>
    <submittedName>
        <fullName evidence="2">Phosphotransferase family protein</fullName>
    </submittedName>
</protein>
<evidence type="ECO:0000313" key="3">
    <source>
        <dbReference type="Proteomes" id="UP000321638"/>
    </source>
</evidence>
<dbReference type="InterPro" id="IPR041726">
    <property type="entry name" value="ACAD10_11_N"/>
</dbReference>
<dbReference type="CDD" id="cd05154">
    <property type="entry name" value="ACAD10_11_N-like"/>
    <property type="match status" value="1"/>
</dbReference>
<dbReference type="PANTHER" id="PTHR47829">
    <property type="entry name" value="HYDROLASE, PUTATIVE (AFU_ORTHOLOGUE AFUA_1G12880)-RELATED"/>
    <property type="match status" value="1"/>
</dbReference>
<dbReference type="InterPro" id="IPR052898">
    <property type="entry name" value="ACAD10-like"/>
</dbReference>
<gene>
    <name evidence="2" type="ORF">FHP25_33420</name>
</gene>
<evidence type="ECO:0000313" key="2">
    <source>
        <dbReference type="EMBL" id="TXL70673.1"/>
    </source>
</evidence>
<dbReference type="Pfam" id="PF01636">
    <property type="entry name" value="APH"/>
    <property type="match status" value="1"/>
</dbReference>
<dbReference type="InterPro" id="IPR011009">
    <property type="entry name" value="Kinase-like_dom_sf"/>
</dbReference>
<keyword evidence="3" id="KW-1185">Reference proteome</keyword>
<name>A0A5C8PAG5_9HYPH</name>
<evidence type="ECO:0000259" key="1">
    <source>
        <dbReference type="Pfam" id="PF01636"/>
    </source>
</evidence>
<dbReference type="Proteomes" id="UP000321638">
    <property type="component" value="Unassembled WGS sequence"/>
</dbReference>
<dbReference type="EMBL" id="VDUZ01000055">
    <property type="protein sequence ID" value="TXL70673.1"/>
    <property type="molecule type" value="Genomic_DNA"/>
</dbReference>
<dbReference type="Gene3D" id="3.90.1200.10">
    <property type="match status" value="1"/>
</dbReference>
<dbReference type="AlphaFoldDB" id="A0A5C8PAG5"/>
<comment type="caution">
    <text evidence="2">The sequence shown here is derived from an EMBL/GenBank/DDBJ whole genome shotgun (WGS) entry which is preliminary data.</text>
</comment>
<dbReference type="OrthoDB" id="3806873at2"/>
<reference evidence="2 3" key="1">
    <citation type="submission" date="2019-06" db="EMBL/GenBank/DDBJ databases">
        <title>New taxonomy in bacterial strain CC-CFT640, isolated from vineyard.</title>
        <authorList>
            <person name="Lin S.-Y."/>
            <person name="Tsai C.-F."/>
            <person name="Young C.-C."/>
        </authorList>
    </citation>
    <scope>NUCLEOTIDE SEQUENCE [LARGE SCALE GENOMIC DNA]</scope>
    <source>
        <strain evidence="2 3">CC-CFT640</strain>
    </source>
</reference>
<keyword evidence="2" id="KW-0808">Transferase</keyword>
<sequence length="350" mass="38559">MAVTAETLPVAPRHRFDEASLDRYLARNLEGYRGALQVRQFGSGQSNPTFLLSLDMAGGERRDLVLRKKPPGKLVASAHQVDREYRVISALAGTGVPVPTTRLLCTDDSVIGQMFYVMECVEGRILTDSTLPGMTPAERAAIFDSMNDVLARLHKVDVEAVGLSDYGRHGQYVARQIARWARQYQDSKTDDIEAMDRLIPFLTANIPAEDPTTIVHGDYRLGNLIVHPTEPRVVAVLDWELSTLGHPLCDLAYNCIGYHFDTPPHGFAGADLSTSGHPSEAAYVAAYCARTGRSRVEHFTFYLAFSLFRLAAIAQGVYKRHLDGTAASPDAVRSRDAARQRAELAWSLVS</sequence>